<dbReference type="EMBL" id="BK015881">
    <property type="protein sequence ID" value="DAD71391.1"/>
    <property type="molecule type" value="Genomic_DNA"/>
</dbReference>
<accession>A0A8S5LNG1</accession>
<name>A0A8S5LNG1_9CAUD</name>
<evidence type="ECO:0000313" key="1">
    <source>
        <dbReference type="EMBL" id="DAD71391.1"/>
    </source>
</evidence>
<sequence>MVGEVKTKETYKEEIITMIKEIEDYKILRILHEFVKAGLKEEKAGR</sequence>
<proteinExistence type="predicted"/>
<organism evidence="1">
    <name type="scientific">Siphoviridae sp. ctbQZ1</name>
    <dbReference type="NCBI Taxonomy" id="2827581"/>
    <lineage>
        <taxon>Viruses</taxon>
        <taxon>Duplodnaviria</taxon>
        <taxon>Heunggongvirae</taxon>
        <taxon>Uroviricota</taxon>
        <taxon>Caudoviricetes</taxon>
    </lineage>
</organism>
<protein>
    <submittedName>
        <fullName evidence="1">Uncharacterized protein</fullName>
    </submittedName>
</protein>
<reference evidence="1" key="1">
    <citation type="journal article" date="2021" name="Proc. Natl. Acad. Sci. U.S.A.">
        <title>A Catalog of Tens of Thousands of Viruses from Human Metagenomes Reveals Hidden Associations with Chronic Diseases.</title>
        <authorList>
            <person name="Tisza M.J."/>
            <person name="Buck C.B."/>
        </authorList>
    </citation>
    <scope>NUCLEOTIDE SEQUENCE</scope>
    <source>
        <strain evidence="1">CtbQZ1</strain>
    </source>
</reference>